<proteinExistence type="predicted"/>
<feature type="compositionally biased region" description="Gly residues" evidence="1">
    <location>
        <begin position="1"/>
        <end position="19"/>
    </location>
</feature>
<gene>
    <name evidence="2" type="ORF">C5167_020370</name>
</gene>
<dbReference type="AlphaFoldDB" id="A0A4Y7IUY0"/>
<protein>
    <submittedName>
        <fullName evidence="2">Uncharacterized protein</fullName>
    </submittedName>
</protein>
<feature type="region of interest" description="Disordered" evidence="1">
    <location>
        <begin position="1"/>
        <end position="22"/>
    </location>
</feature>
<evidence type="ECO:0000256" key="1">
    <source>
        <dbReference type="SAM" id="MobiDB-lite"/>
    </source>
</evidence>
<accession>A0A4Y7IUY0</accession>
<keyword evidence="3" id="KW-1185">Reference proteome</keyword>
<evidence type="ECO:0000313" key="2">
    <source>
        <dbReference type="EMBL" id="RZC51946.1"/>
    </source>
</evidence>
<dbReference type="EMBL" id="CM010716">
    <property type="protein sequence ID" value="RZC51946.1"/>
    <property type="molecule type" value="Genomic_DNA"/>
</dbReference>
<evidence type="ECO:0000313" key="3">
    <source>
        <dbReference type="Proteomes" id="UP000316621"/>
    </source>
</evidence>
<reference evidence="2 3" key="1">
    <citation type="journal article" date="2018" name="Science">
        <title>The opium poppy genome and morphinan production.</title>
        <authorList>
            <person name="Guo L."/>
            <person name="Winzer T."/>
            <person name="Yang X."/>
            <person name="Li Y."/>
            <person name="Ning Z."/>
            <person name="He Z."/>
            <person name="Teodor R."/>
            <person name="Lu Y."/>
            <person name="Bowser T.A."/>
            <person name="Graham I.A."/>
            <person name="Ye K."/>
        </authorList>
    </citation>
    <scope>NUCLEOTIDE SEQUENCE [LARGE SCALE GENOMIC DNA]</scope>
    <source>
        <strain evidence="3">cv. HN1</strain>
        <tissue evidence="2">Leaves</tissue>
    </source>
</reference>
<dbReference type="Gramene" id="RZC51946">
    <property type="protein sequence ID" value="RZC51946"/>
    <property type="gene ID" value="C5167_020370"/>
</dbReference>
<name>A0A4Y7IUY0_PAPSO</name>
<sequence>MSVGGGDGDAGVGGGGCGANKGCKTSLVISYFIPL</sequence>
<organism evidence="2 3">
    <name type="scientific">Papaver somniferum</name>
    <name type="common">Opium poppy</name>
    <dbReference type="NCBI Taxonomy" id="3469"/>
    <lineage>
        <taxon>Eukaryota</taxon>
        <taxon>Viridiplantae</taxon>
        <taxon>Streptophyta</taxon>
        <taxon>Embryophyta</taxon>
        <taxon>Tracheophyta</taxon>
        <taxon>Spermatophyta</taxon>
        <taxon>Magnoliopsida</taxon>
        <taxon>Ranunculales</taxon>
        <taxon>Papaveraceae</taxon>
        <taxon>Papaveroideae</taxon>
        <taxon>Papaver</taxon>
    </lineage>
</organism>
<dbReference type="Proteomes" id="UP000316621">
    <property type="component" value="Chromosome 2"/>
</dbReference>